<keyword evidence="2 7" id="KW-0812">Transmembrane</keyword>
<dbReference type="PANTHER" id="PTHR44360:SF1">
    <property type="entry name" value="DNAJ HOMOLOG SUBFAMILY B MEMBER 9"/>
    <property type="match status" value="1"/>
</dbReference>
<accession>A0A9E7TKF1</accession>
<dbReference type="PRINTS" id="PR00625">
    <property type="entry name" value="JDOMAIN"/>
</dbReference>
<dbReference type="KEGG" id="mend:L6E24_00645"/>
<evidence type="ECO:0000313" key="9">
    <source>
        <dbReference type="EMBL" id="UUX92669.1"/>
    </source>
</evidence>
<organism evidence="9 10">
    <name type="scientific">Methanoplanus endosymbiosus</name>
    <dbReference type="NCBI Taxonomy" id="33865"/>
    <lineage>
        <taxon>Archaea</taxon>
        <taxon>Methanobacteriati</taxon>
        <taxon>Methanobacteriota</taxon>
        <taxon>Stenosarchaea group</taxon>
        <taxon>Methanomicrobia</taxon>
        <taxon>Methanomicrobiales</taxon>
        <taxon>Methanomicrobiaceae</taxon>
        <taxon>Methanoplanus</taxon>
    </lineage>
</organism>
<dbReference type="GO" id="GO:0036503">
    <property type="term" value="P:ERAD pathway"/>
    <property type="evidence" value="ECO:0007669"/>
    <property type="project" value="TreeGrafter"/>
</dbReference>
<feature type="compositionally biased region" description="Polar residues" evidence="6">
    <location>
        <begin position="86"/>
        <end position="100"/>
    </location>
</feature>
<dbReference type="InterPro" id="IPR001623">
    <property type="entry name" value="DnaJ_domain"/>
</dbReference>
<evidence type="ECO:0000256" key="7">
    <source>
        <dbReference type="SAM" id="Phobius"/>
    </source>
</evidence>
<evidence type="ECO:0000256" key="4">
    <source>
        <dbReference type="ARBA" id="ARBA00023136"/>
    </source>
</evidence>
<dbReference type="RefSeq" id="WP_257742812.1">
    <property type="nucleotide sequence ID" value="NZ_CP096115.1"/>
</dbReference>
<evidence type="ECO:0000313" key="10">
    <source>
        <dbReference type="Proteomes" id="UP001060368"/>
    </source>
</evidence>
<feature type="region of interest" description="Disordered" evidence="6">
    <location>
        <begin position="59"/>
        <end position="112"/>
    </location>
</feature>
<keyword evidence="4 7" id="KW-0472">Membrane</keyword>
<dbReference type="GeneID" id="74306157"/>
<dbReference type="PROSITE" id="PS50076">
    <property type="entry name" value="DNAJ_2"/>
    <property type="match status" value="1"/>
</dbReference>
<dbReference type="InterPro" id="IPR036869">
    <property type="entry name" value="J_dom_sf"/>
</dbReference>
<feature type="transmembrane region" description="Helical" evidence="7">
    <location>
        <begin position="268"/>
        <end position="288"/>
    </location>
</feature>
<feature type="transmembrane region" description="Helical" evidence="7">
    <location>
        <begin position="186"/>
        <end position="207"/>
    </location>
</feature>
<sequence length="300" mass="34806">MSDYYTTLGVSVNATDEEIKTAFRKLVKIYHPDVSKAPGSHEKYIEIQEAYETLSCPDKRRDYDNKLKNDKNNSDNASNRDKRAEYNQSHNNQQRSGYDSTRTHKSSYHKSENHQPYINEKGTIDTAIGFITNPLESFKNQKYNHDSGFGYYLMMVILYSAALIVINFFFIDMDFSYFLSYYSKRFLGFFIGGCIIASWLHIWVKIFGGKKNLKESFKVFFYSCTPFLLAGWTIPIFNHSIAVLLLIILAFWILILFTIGLREYHEISTINAISAVFIPILVIVLPIVRHFDLLYSLGIY</sequence>
<feature type="compositionally biased region" description="Basic and acidic residues" evidence="6">
    <location>
        <begin position="59"/>
        <end position="85"/>
    </location>
</feature>
<dbReference type="SUPFAM" id="SSF46565">
    <property type="entry name" value="Chaperone J-domain"/>
    <property type="match status" value="1"/>
</dbReference>
<evidence type="ECO:0000256" key="3">
    <source>
        <dbReference type="ARBA" id="ARBA00022989"/>
    </source>
</evidence>
<dbReference type="PANTHER" id="PTHR44360">
    <property type="entry name" value="DNAJ HOMOLOG SUBFAMILY B MEMBER 9"/>
    <property type="match status" value="1"/>
</dbReference>
<keyword evidence="10" id="KW-1185">Reference proteome</keyword>
<dbReference type="SMART" id="SM00271">
    <property type="entry name" value="DnaJ"/>
    <property type="match status" value="1"/>
</dbReference>
<feature type="transmembrane region" description="Helical" evidence="7">
    <location>
        <begin position="243"/>
        <end position="261"/>
    </location>
</feature>
<feature type="transmembrane region" description="Helical" evidence="7">
    <location>
        <begin position="219"/>
        <end position="237"/>
    </location>
</feature>
<dbReference type="EMBL" id="CP096115">
    <property type="protein sequence ID" value="UUX92669.1"/>
    <property type="molecule type" value="Genomic_DNA"/>
</dbReference>
<feature type="domain" description="J" evidence="8">
    <location>
        <begin position="3"/>
        <end position="67"/>
    </location>
</feature>
<proteinExistence type="predicted"/>
<dbReference type="GO" id="GO:0051087">
    <property type="term" value="F:protein-folding chaperone binding"/>
    <property type="evidence" value="ECO:0007669"/>
    <property type="project" value="TreeGrafter"/>
</dbReference>
<dbReference type="GO" id="GO:0016020">
    <property type="term" value="C:membrane"/>
    <property type="evidence" value="ECO:0007669"/>
    <property type="project" value="UniProtKB-SubCell"/>
</dbReference>
<dbReference type="GO" id="GO:0051787">
    <property type="term" value="F:misfolded protein binding"/>
    <property type="evidence" value="ECO:0007669"/>
    <property type="project" value="TreeGrafter"/>
</dbReference>
<dbReference type="CDD" id="cd06257">
    <property type="entry name" value="DnaJ"/>
    <property type="match status" value="1"/>
</dbReference>
<evidence type="ECO:0000259" key="8">
    <source>
        <dbReference type="PROSITE" id="PS50076"/>
    </source>
</evidence>
<gene>
    <name evidence="9" type="ORF">L6E24_00645</name>
</gene>
<dbReference type="Pfam" id="PF00226">
    <property type="entry name" value="DnaJ"/>
    <property type="match status" value="1"/>
</dbReference>
<dbReference type="InterPro" id="IPR051948">
    <property type="entry name" value="Hsp70_co-chaperone_J-domain"/>
</dbReference>
<evidence type="ECO:0000256" key="1">
    <source>
        <dbReference type="ARBA" id="ARBA00004141"/>
    </source>
</evidence>
<dbReference type="Gene3D" id="1.10.287.110">
    <property type="entry name" value="DnaJ domain"/>
    <property type="match status" value="1"/>
</dbReference>
<reference evidence="9" key="1">
    <citation type="submission" date="2022-04" db="EMBL/GenBank/DDBJ databases">
        <title>Complete genome of Methanoplanus endosymbiosus DSM 3599.</title>
        <authorList>
            <person name="Chen S.-C."/>
            <person name="You Y.-T."/>
            <person name="Zhou Y.-Z."/>
            <person name="Lai M.-C."/>
        </authorList>
    </citation>
    <scope>NUCLEOTIDE SEQUENCE</scope>
    <source>
        <strain evidence="9">DSM 3599</strain>
    </source>
</reference>
<keyword evidence="5" id="KW-0143">Chaperone</keyword>
<feature type="transmembrane region" description="Helical" evidence="7">
    <location>
        <begin position="149"/>
        <end position="171"/>
    </location>
</feature>
<dbReference type="AlphaFoldDB" id="A0A9E7TKF1"/>
<dbReference type="InterPro" id="IPR006977">
    <property type="entry name" value="Yip1_dom"/>
</dbReference>
<keyword evidence="3 7" id="KW-1133">Transmembrane helix</keyword>
<protein>
    <submittedName>
        <fullName evidence="9">DnaJ domain-containing protein</fullName>
    </submittedName>
</protein>
<dbReference type="Pfam" id="PF04893">
    <property type="entry name" value="Yip1"/>
    <property type="match status" value="1"/>
</dbReference>
<evidence type="ECO:0000256" key="2">
    <source>
        <dbReference type="ARBA" id="ARBA00022692"/>
    </source>
</evidence>
<name>A0A9E7TKF1_9EURY</name>
<comment type="subcellular location">
    <subcellularLocation>
        <location evidence="1">Membrane</location>
        <topology evidence="1">Multi-pass membrane protein</topology>
    </subcellularLocation>
</comment>
<evidence type="ECO:0000256" key="5">
    <source>
        <dbReference type="ARBA" id="ARBA00023186"/>
    </source>
</evidence>
<evidence type="ECO:0000256" key="6">
    <source>
        <dbReference type="SAM" id="MobiDB-lite"/>
    </source>
</evidence>
<dbReference type="Proteomes" id="UP001060368">
    <property type="component" value="Chromosome"/>
</dbReference>